<dbReference type="Gene3D" id="2.70.150.10">
    <property type="entry name" value="Calcium-transporting ATPase, cytoplasmic transduction domain A"/>
    <property type="match status" value="1"/>
</dbReference>
<feature type="transmembrane region" description="Helical" evidence="10">
    <location>
        <begin position="761"/>
        <end position="780"/>
    </location>
</feature>
<feature type="transmembrane region" description="Helical" evidence="10">
    <location>
        <begin position="717"/>
        <end position="740"/>
    </location>
</feature>
<keyword evidence="9 10" id="KW-0472">Membrane</keyword>
<dbReference type="Gene3D" id="3.40.50.1000">
    <property type="entry name" value="HAD superfamily/HAD-like"/>
    <property type="match status" value="1"/>
</dbReference>
<evidence type="ECO:0000313" key="13">
    <source>
        <dbReference type="Proteomes" id="UP001304461"/>
    </source>
</evidence>
<evidence type="ECO:0000259" key="11">
    <source>
        <dbReference type="SMART" id="SM00831"/>
    </source>
</evidence>
<dbReference type="SUPFAM" id="SSF81653">
    <property type="entry name" value="Calcium ATPase, transduction domain A"/>
    <property type="match status" value="1"/>
</dbReference>
<dbReference type="SFLD" id="SFLDF00027">
    <property type="entry name" value="p-type_atpase"/>
    <property type="match status" value="1"/>
</dbReference>
<evidence type="ECO:0000256" key="3">
    <source>
        <dbReference type="ARBA" id="ARBA00022723"/>
    </source>
</evidence>
<feature type="domain" description="Cation-transporting P-type ATPase N-terminal" evidence="11">
    <location>
        <begin position="7"/>
        <end position="81"/>
    </location>
</feature>
<dbReference type="Pfam" id="PF13246">
    <property type="entry name" value="Cation_ATPase"/>
    <property type="match status" value="1"/>
</dbReference>
<dbReference type="NCBIfam" id="TIGR01494">
    <property type="entry name" value="ATPase_P-type"/>
    <property type="match status" value="2"/>
</dbReference>
<dbReference type="SFLD" id="SFLDS00003">
    <property type="entry name" value="Haloacid_Dehalogenase"/>
    <property type="match status" value="1"/>
</dbReference>
<dbReference type="InterPro" id="IPR006068">
    <property type="entry name" value="ATPase_P-typ_cation-transptr_C"/>
</dbReference>
<dbReference type="InterPro" id="IPR018303">
    <property type="entry name" value="ATPase_P-typ_P_site"/>
</dbReference>
<dbReference type="InterPro" id="IPR023298">
    <property type="entry name" value="ATPase_P-typ_TM_dom_sf"/>
</dbReference>
<dbReference type="Pfam" id="PF00689">
    <property type="entry name" value="Cation_ATPase_C"/>
    <property type="match status" value="1"/>
</dbReference>
<dbReference type="InterPro" id="IPR036412">
    <property type="entry name" value="HAD-like_sf"/>
</dbReference>
<dbReference type="SUPFAM" id="SSF81665">
    <property type="entry name" value="Calcium ATPase, transmembrane domain M"/>
    <property type="match status" value="1"/>
</dbReference>
<keyword evidence="4" id="KW-0547">Nucleotide-binding</keyword>
<keyword evidence="2 10" id="KW-0812">Transmembrane</keyword>
<feature type="transmembrane region" description="Helical" evidence="10">
    <location>
        <begin position="792"/>
        <end position="811"/>
    </location>
</feature>
<feature type="transmembrane region" description="Helical" evidence="10">
    <location>
        <begin position="685"/>
        <end position="705"/>
    </location>
</feature>
<feature type="transmembrane region" description="Helical" evidence="10">
    <location>
        <begin position="278"/>
        <end position="302"/>
    </location>
</feature>
<dbReference type="Gene3D" id="1.20.1110.10">
    <property type="entry name" value="Calcium-transporting ATPase, transmembrane domain"/>
    <property type="match status" value="1"/>
</dbReference>
<dbReference type="PRINTS" id="PR00119">
    <property type="entry name" value="CATATPASE"/>
</dbReference>
<evidence type="ECO:0000256" key="7">
    <source>
        <dbReference type="ARBA" id="ARBA00022967"/>
    </source>
</evidence>
<dbReference type="InterPro" id="IPR059000">
    <property type="entry name" value="ATPase_P-type_domA"/>
</dbReference>
<dbReference type="InterPro" id="IPR008250">
    <property type="entry name" value="ATPase_P-typ_transduc_dom_A_sf"/>
</dbReference>
<feature type="transmembrane region" description="Helical" evidence="10">
    <location>
        <begin position="823"/>
        <end position="845"/>
    </location>
</feature>
<evidence type="ECO:0000256" key="6">
    <source>
        <dbReference type="ARBA" id="ARBA00022842"/>
    </source>
</evidence>
<evidence type="ECO:0000256" key="10">
    <source>
        <dbReference type="SAM" id="Phobius"/>
    </source>
</evidence>
<sequence length="910" mass="96209">MPPVPAPAHARPGADVVEALQSDATSGLSEAEASRRLHGHGTNTLTIRGGKPGWLKFVLQFNNPLLITLLVVGAVKALLGHPRDALVIWSVTVINAVIGFVQESKAENAIAALARSVRTEVEVVRAGARQRLASEQLVPGDLVQLEAGARVPADLRLLEARHLQTDESALTGESMPVHKGTTAVEASAPLAERIGMAYAGSFVTKGQGLGLVVATGDDTEVGSISSSLQDQVDLTTPLTRKFGRFSRSLLQVILVMAGLTFLVGLARGRGVDEMFDGAVALAVGAIPEELPAIVTITLAIGVNRMARRRAIIRKLPAVETLGSTTVICSDKTGTLTQNRMTVQHLYGGGQSVAIEDLWPGQGLAGPTNVALQETLLAGLLCNDARPSNREGLVGDPTETALLVAADAAGIDRQDALDRHPRRDAIPFASEHQFMATLHGSDRILVKGSVEAVLDRCSRQLDSLGHPEPLDREAIEAAVGAMAASGERVLAFAIGQAEASQHQLQHQHVAEDLDFLGLQGMLDPPRPEAIRAVAACQAAGIAVKMITGDHLETARAIAREMGIGRAPAGVAEPLAAIDGRQLAELDADGIAECVDRVDVFARVAPAQKLQLVQALQANGEVVAMTGDGVNDAPALKQADIGIAMGAGGTEVARQAADVLLTDDNFATIEAAVEEGRSVYLNLRKTLAFVLPVNGGASMTILLGAVLGTALPVTAVQVLWLNMICSLTMSLALAFEPIVPWLMQQPPRPPQQPLLTGGLIRRVLVVSLFNWGVIFGLFLWSTQRYGDLALARTMAIQGLVLAHLVYLVTISQLRTALLALPRLGWRAFTQAPAVLLGIAGTVAVQWIFSQTAVMHRFFGTAPLNLEQLAICALPLLLVLPVAWLGERLDPTDGRVRKPFKGSPTGLDIQPRP</sequence>
<dbReference type="Pfam" id="PF08282">
    <property type="entry name" value="Hydrolase_3"/>
    <property type="match status" value="1"/>
</dbReference>
<dbReference type="PROSITE" id="PS00154">
    <property type="entry name" value="ATPASE_E1_E2"/>
    <property type="match status" value="1"/>
</dbReference>
<feature type="transmembrane region" description="Helical" evidence="10">
    <location>
        <begin position="865"/>
        <end position="883"/>
    </location>
</feature>
<feature type="transmembrane region" description="Helical" evidence="10">
    <location>
        <begin position="248"/>
        <end position="266"/>
    </location>
</feature>
<reference evidence="12 13" key="1">
    <citation type="submission" date="2023-12" db="EMBL/GenBank/DDBJ databases">
        <title>Baltic Sea Cyanobacteria.</title>
        <authorList>
            <person name="Delbaje E."/>
            <person name="Fewer D.P."/>
            <person name="Shishido T.K."/>
        </authorList>
    </citation>
    <scope>NUCLEOTIDE SEQUENCE [LARGE SCALE GENOMIC DNA]</scope>
    <source>
        <strain evidence="12 13">UHCC 0139</strain>
    </source>
</reference>
<dbReference type="SFLD" id="SFLDG00002">
    <property type="entry name" value="C1.7:_P-type_atpase_like"/>
    <property type="match status" value="1"/>
</dbReference>
<evidence type="ECO:0000256" key="1">
    <source>
        <dbReference type="ARBA" id="ARBA00004141"/>
    </source>
</evidence>
<dbReference type="InterPro" id="IPR023299">
    <property type="entry name" value="ATPase_P-typ_cyto_dom_N"/>
</dbReference>
<keyword evidence="6" id="KW-0460">Magnesium</keyword>
<name>A0ABU5RVN2_9CYAN</name>
<dbReference type="InterPro" id="IPR044492">
    <property type="entry name" value="P_typ_ATPase_HD_dom"/>
</dbReference>
<dbReference type="EMBL" id="JAYGHX010000006">
    <property type="protein sequence ID" value="MEA5391715.1"/>
    <property type="molecule type" value="Genomic_DNA"/>
</dbReference>
<dbReference type="SUPFAM" id="SSF56784">
    <property type="entry name" value="HAD-like"/>
    <property type="match status" value="1"/>
</dbReference>
<dbReference type="Pfam" id="PF00122">
    <property type="entry name" value="E1-E2_ATPase"/>
    <property type="match status" value="1"/>
</dbReference>
<evidence type="ECO:0000256" key="2">
    <source>
        <dbReference type="ARBA" id="ARBA00022692"/>
    </source>
</evidence>
<dbReference type="Gene3D" id="3.40.1110.10">
    <property type="entry name" value="Calcium-transporting ATPase, cytoplasmic domain N"/>
    <property type="match status" value="1"/>
</dbReference>
<protein>
    <submittedName>
        <fullName evidence="12">HAD-IC family P-type ATPase</fullName>
    </submittedName>
</protein>
<dbReference type="RefSeq" id="WP_323305730.1">
    <property type="nucleotide sequence ID" value="NZ_JAYGHX010000006.1"/>
</dbReference>
<evidence type="ECO:0000313" key="12">
    <source>
        <dbReference type="EMBL" id="MEA5391715.1"/>
    </source>
</evidence>
<dbReference type="PANTHER" id="PTHR24093:SF506">
    <property type="entry name" value="CATION-TRANSPORTING ATPASE PMA1"/>
    <property type="match status" value="1"/>
</dbReference>
<evidence type="ECO:0000256" key="5">
    <source>
        <dbReference type="ARBA" id="ARBA00022840"/>
    </source>
</evidence>
<dbReference type="InterPro" id="IPR004014">
    <property type="entry name" value="ATPase_P-typ_cation-transptr_N"/>
</dbReference>
<evidence type="ECO:0000256" key="8">
    <source>
        <dbReference type="ARBA" id="ARBA00022989"/>
    </source>
</evidence>
<evidence type="ECO:0000256" key="9">
    <source>
        <dbReference type="ARBA" id="ARBA00023136"/>
    </source>
</evidence>
<evidence type="ECO:0000256" key="4">
    <source>
        <dbReference type="ARBA" id="ARBA00022741"/>
    </source>
</evidence>
<dbReference type="Proteomes" id="UP001304461">
    <property type="component" value="Unassembled WGS sequence"/>
</dbReference>
<comment type="subcellular location">
    <subcellularLocation>
        <location evidence="1">Membrane</location>
        <topology evidence="1">Multi-pass membrane protein</topology>
    </subcellularLocation>
</comment>
<gene>
    <name evidence="12" type="ORF">VB738_10650</name>
</gene>
<dbReference type="PRINTS" id="PR00120">
    <property type="entry name" value="HATPASE"/>
</dbReference>
<keyword evidence="7" id="KW-1278">Translocase</keyword>
<proteinExistence type="predicted"/>
<dbReference type="InterPro" id="IPR023214">
    <property type="entry name" value="HAD_sf"/>
</dbReference>
<dbReference type="SMART" id="SM00831">
    <property type="entry name" value="Cation_ATPase_N"/>
    <property type="match status" value="1"/>
</dbReference>
<keyword evidence="5" id="KW-0067">ATP-binding</keyword>
<keyword evidence="3" id="KW-0479">Metal-binding</keyword>
<dbReference type="PANTHER" id="PTHR24093">
    <property type="entry name" value="CATION TRANSPORTING ATPASE"/>
    <property type="match status" value="1"/>
</dbReference>
<keyword evidence="8 10" id="KW-1133">Transmembrane helix</keyword>
<dbReference type="SUPFAM" id="SSF81660">
    <property type="entry name" value="Metal cation-transporting ATPase, ATP-binding domain N"/>
    <property type="match status" value="1"/>
</dbReference>
<comment type="caution">
    <text evidence="12">The sequence shown here is derived from an EMBL/GenBank/DDBJ whole genome shotgun (WGS) entry which is preliminary data.</text>
</comment>
<dbReference type="InterPro" id="IPR001757">
    <property type="entry name" value="P_typ_ATPase"/>
</dbReference>
<accession>A0ABU5RVN2</accession>
<keyword evidence="13" id="KW-1185">Reference proteome</keyword>
<dbReference type="Pfam" id="PF00690">
    <property type="entry name" value="Cation_ATPase_N"/>
    <property type="match status" value="1"/>
</dbReference>
<organism evidence="12 13">
    <name type="scientific">Cyanobium gracile UHCC 0139</name>
    <dbReference type="NCBI Taxonomy" id="3110308"/>
    <lineage>
        <taxon>Bacteria</taxon>
        <taxon>Bacillati</taxon>
        <taxon>Cyanobacteriota</taxon>
        <taxon>Cyanophyceae</taxon>
        <taxon>Synechococcales</taxon>
        <taxon>Prochlorococcaceae</taxon>
        <taxon>Cyanobium</taxon>
    </lineage>
</organism>